<evidence type="ECO:0000256" key="1">
    <source>
        <dbReference type="ARBA" id="ARBA00004651"/>
    </source>
</evidence>
<dbReference type="PANTHER" id="PTHR43163">
    <property type="entry name" value="DIPEPTIDE TRANSPORT SYSTEM PERMEASE PROTEIN DPPB-RELATED"/>
    <property type="match status" value="1"/>
</dbReference>
<evidence type="ECO:0000256" key="4">
    <source>
        <dbReference type="ARBA" id="ARBA00022692"/>
    </source>
</evidence>
<comment type="subcellular location">
    <subcellularLocation>
        <location evidence="1">Cell membrane</location>
        <topology evidence="1">Multi-pass membrane protein</topology>
    </subcellularLocation>
</comment>
<dbReference type="PROSITE" id="PS51257">
    <property type="entry name" value="PROKAR_LIPOPROTEIN"/>
    <property type="match status" value="1"/>
</dbReference>
<feature type="transmembrane region" description="Helical" evidence="7">
    <location>
        <begin position="284"/>
        <end position="310"/>
    </location>
</feature>
<gene>
    <name evidence="9" type="ORF">UFOPK4347_01790</name>
</gene>
<evidence type="ECO:0000259" key="8">
    <source>
        <dbReference type="PROSITE" id="PS50928"/>
    </source>
</evidence>
<evidence type="ECO:0000256" key="2">
    <source>
        <dbReference type="ARBA" id="ARBA00022448"/>
    </source>
</evidence>
<sequence length="318" mass="35000">MNRALPILRRLGTLLAVIMLSTFFLSCLLRLLPTDLVDMILTFGSPEEKAALRRSLYLDRDVFTSYFMWFKDFIRGNMGLMYGTGGGETVWSHVTRSLPISLLIMLYTQIFALLVAIPLGIFTAYRAGKKSDRIISNALFTSSSVPNFALAFLLIIVVGVKLKWFPTLEYIGFKESPFQHFKHLVLPCFSLGVGLAASYTRLLRTDVIAALKDDYVTMAASKGLSDTRVLLTHVFRPASVTLLTAAALNMGALIGGTLVIENIFAIPGFGFEIAYALATKEFVALQSFIAVTAIGYVIFNVTADLLIGVVDPRTRGSR</sequence>
<evidence type="ECO:0000313" key="9">
    <source>
        <dbReference type="EMBL" id="CAB5068402.1"/>
    </source>
</evidence>
<proteinExistence type="predicted"/>
<dbReference type="EMBL" id="CAFBQU010000101">
    <property type="protein sequence ID" value="CAB5068402.1"/>
    <property type="molecule type" value="Genomic_DNA"/>
</dbReference>
<dbReference type="GO" id="GO:0005886">
    <property type="term" value="C:plasma membrane"/>
    <property type="evidence" value="ECO:0007669"/>
    <property type="project" value="UniProtKB-SubCell"/>
</dbReference>
<dbReference type="CDD" id="cd06261">
    <property type="entry name" value="TM_PBP2"/>
    <property type="match status" value="1"/>
</dbReference>
<feature type="transmembrane region" description="Helical" evidence="7">
    <location>
        <begin position="12"/>
        <end position="32"/>
    </location>
</feature>
<keyword evidence="5 7" id="KW-1133">Transmembrane helix</keyword>
<accession>A0A6J7UTF5</accession>
<dbReference type="InterPro" id="IPR035906">
    <property type="entry name" value="MetI-like_sf"/>
</dbReference>
<protein>
    <submittedName>
        <fullName evidence="9">Unannotated protein</fullName>
    </submittedName>
</protein>
<keyword evidence="4 7" id="KW-0812">Transmembrane</keyword>
<evidence type="ECO:0000256" key="6">
    <source>
        <dbReference type="ARBA" id="ARBA00023136"/>
    </source>
</evidence>
<feature type="transmembrane region" description="Helical" evidence="7">
    <location>
        <begin position="145"/>
        <end position="164"/>
    </location>
</feature>
<dbReference type="Gene3D" id="1.10.3720.10">
    <property type="entry name" value="MetI-like"/>
    <property type="match status" value="1"/>
</dbReference>
<evidence type="ECO:0000256" key="5">
    <source>
        <dbReference type="ARBA" id="ARBA00022989"/>
    </source>
</evidence>
<dbReference type="AlphaFoldDB" id="A0A6J7UTF5"/>
<dbReference type="Pfam" id="PF00528">
    <property type="entry name" value="BPD_transp_1"/>
    <property type="match status" value="1"/>
</dbReference>
<evidence type="ECO:0000256" key="7">
    <source>
        <dbReference type="SAM" id="Phobius"/>
    </source>
</evidence>
<evidence type="ECO:0000256" key="3">
    <source>
        <dbReference type="ARBA" id="ARBA00022475"/>
    </source>
</evidence>
<feature type="transmembrane region" description="Helical" evidence="7">
    <location>
        <begin position="240"/>
        <end position="264"/>
    </location>
</feature>
<dbReference type="PROSITE" id="PS50928">
    <property type="entry name" value="ABC_TM1"/>
    <property type="match status" value="1"/>
</dbReference>
<keyword evidence="2" id="KW-0813">Transport</keyword>
<organism evidence="9">
    <name type="scientific">freshwater metagenome</name>
    <dbReference type="NCBI Taxonomy" id="449393"/>
    <lineage>
        <taxon>unclassified sequences</taxon>
        <taxon>metagenomes</taxon>
        <taxon>ecological metagenomes</taxon>
    </lineage>
</organism>
<keyword evidence="6 7" id="KW-0472">Membrane</keyword>
<dbReference type="PANTHER" id="PTHR43163:SF6">
    <property type="entry name" value="DIPEPTIDE TRANSPORT SYSTEM PERMEASE PROTEIN DPPB-RELATED"/>
    <property type="match status" value="1"/>
</dbReference>
<dbReference type="InterPro" id="IPR000515">
    <property type="entry name" value="MetI-like"/>
</dbReference>
<feature type="domain" description="ABC transmembrane type-1" evidence="8">
    <location>
        <begin position="98"/>
        <end position="307"/>
    </location>
</feature>
<dbReference type="SUPFAM" id="SSF161098">
    <property type="entry name" value="MetI-like"/>
    <property type="match status" value="1"/>
</dbReference>
<feature type="transmembrane region" description="Helical" evidence="7">
    <location>
        <begin position="100"/>
        <end position="125"/>
    </location>
</feature>
<dbReference type="GO" id="GO:0055085">
    <property type="term" value="P:transmembrane transport"/>
    <property type="evidence" value="ECO:0007669"/>
    <property type="project" value="InterPro"/>
</dbReference>
<feature type="transmembrane region" description="Helical" evidence="7">
    <location>
        <begin position="184"/>
        <end position="202"/>
    </location>
</feature>
<reference evidence="9" key="1">
    <citation type="submission" date="2020-05" db="EMBL/GenBank/DDBJ databases">
        <authorList>
            <person name="Chiriac C."/>
            <person name="Salcher M."/>
            <person name="Ghai R."/>
            <person name="Kavagutti S V."/>
        </authorList>
    </citation>
    <scope>NUCLEOTIDE SEQUENCE</scope>
</reference>
<keyword evidence="3" id="KW-1003">Cell membrane</keyword>
<name>A0A6J7UTF5_9ZZZZ</name>